<dbReference type="eggNOG" id="COG1309">
    <property type="taxonomic scope" value="Bacteria"/>
</dbReference>
<dbReference type="EMBL" id="CP002745">
    <property type="protein sequence ID" value="AEK60522.1"/>
    <property type="molecule type" value="Genomic_DNA"/>
</dbReference>
<protein>
    <submittedName>
        <fullName evidence="6">Transcriptional regulator</fullName>
    </submittedName>
</protein>
<keyword evidence="7" id="KW-1185">Reference proteome</keyword>
<reference evidence="6 7" key="1">
    <citation type="journal article" date="2004" name="Environ. Microbiol.">
        <title>Phylogeny-function analysis of (meta)genomic libraries: screening for expression of ribosomal RNA genes by large-insert library fluorescent in situ hybridization (LIL-FISH).</title>
        <authorList>
            <person name="Leveau J.H."/>
            <person name="Gerards S."/>
            <person name="de Boer W."/>
            <person name="van Veen J.A."/>
        </authorList>
    </citation>
    <scope>NUCLEOTIDE SEQUENCE [LARGE SCALE GENOMIC DNA]</scope>
    <source>
        <strain evidence="6 7">Ter331</strain>
    </source>
</reference>
<reference evidence="7" key="6">
    <citation type="submission" date="2011-05" db="EMBL/GenBank/DDBJ databases">
        <title>Complete sequence of Collimonas fungivorans Ter331.</title>
        <authorList>
            <person name="Leveau J.H."/>
        </authorList>
    </citation>
    <scope>NUCLEOTIDE SEQUENCE [LARGE SCALE GENOMIC DNA]</scope>
    <source>
        <strain evidence="7">Ter331</strain>
    </source>
</reference>
<dbReference type="GO" id="GO:0000976">
    <property type="term" value="F:transcription cis-regulatory region binding"/>
    <property type="evidence" value="ECO:0007669"/>
    <property type="project" value="TreeGrafter"/>
</dbReference>
<reference evidence="6 7" key="3">
    <citation type="journal article" date="2008" name="FEMS Microbiol. Ecol.">
        <title>Identification and characterization of genes underlying chitinolysis in Collimonas fungivorans Ter331.</title>
        <authorList>
            <person name="Fritsche K."/>
            <person name="de Boer W."/>
            <person name="Gerards S."/>
            <person name="van den Berg M."/>
            <person name="van Veen J.A."/>
            <person name="Leveau J.H."/>
        </authorList>
    </citation>
    <scope>NUCLEOTIDE SEQUENCE [LARGE SCALE GENOMIC DNA]</scope>
    <source>
        <strain evidence="6 7">Ter331</strain>
    </source>
</reference>
<gene>
    <name evidence="6" type="ordered locus">CFU_0687</name>
</gene>
<dbReference type="PRINTS" id="PR00455">
    <property type="entry name" value="HTHTETR"/>
</dbReference>
<dbReference type="KEGG" id="cfu:CFU_0687"/>
<dbReference type="AlphaFoldDB" id="G0AEZ5"/>
<feature type="DNA-binding region" description="H-T-H motif" evidence="4">
    <location>
        <begin position="96"/>
        <end position="115"/>
    </location>
</feature>
<evidence type="ECO:0000259" key="5">
    <source>
        <dbReference type="PROSITE" id="PS50977"/>
    </source>
</evidence>
<dbReference type="PANTHER" id="PTHR30055:SF234">
    <property type="entry name" value="HTH-TYPE TRANSCRIPTIONAL REGULATOR BETI"/>
    <property type="match status" value="1"/>
</dbReference>
<feature type="domain" description="HTH tetR-type" evidence="5">
    <location>
        <begin position="73"/>
        <end position="133"/>
    </location>
</feature>
<proteinExistence type="predicted"/>
<dbReference type="HOGENOM" id="CLU_069356_46_0_4"/>
<evidence type="ECO:0000256" key="1">
    <source>
        <dbReference type="ARBA" id="ARBA00023015"/>
    </source>
</evidence>
<keyword evidence="1" id="KW-0805">Transcription regulation</keyword>
<dbReference type="InterPro" id="IPR001647">
    <property type="entry name" value="HTH_TetR"/>
</dbReference>
<dbReference type="InterPro" id="IPR050109">
    <property type="entry name" value="HTH-type_TetR-like_transc_reg"/>
</dbReference>
<dbReference type="Pfam" id="PF17918">
    <property type="entry name" value="TetR_C_15"/>
    <property type="match status" value="1"/>
</dbReference>
<accession>G0AEZ5</accession>
<evidence type="ECO:0000256" key="4">
    <source>
        <dbReference type="PROSITE-ProRule" id="PRU00335"/>
    </source>
</evidence>
<keyword evidence="3" id="KW-0804">Transcription</keyword>
<evidence type="ECO:0000313" key="7">
    <source>
        <dbReference type="Proteomes" id="UP000008392"/>
    </source>
</evidence>
<name>G0AEZ5_COLFT</name>
<keyword evidence="2 4" id="KW-0238">DNA-binding</keyword>
<sequence>MALTCLKFHQDNAIYWIFLKNPLIAQIHARPPCCSFRIIRAIIHIQTRAPLMPKSPATQRLKPRKLPVQARSAHTVEAVLEAAARILETQGLAACTTNAIAERAGVSVGSLYQYFPNRDALTVALIERETAQLLADVERAGQGETSHGRILDMVRASVAHQMRRPVLARLIDFEEKRLPLGDRDQRVADTIHAQLTGALQLPDAPRLADRELAAYDLLAIVHGMVDAAGERGELDAAALERRVMLAVGGYLNGASSA</sequence>
<dbReference type="SUPFAM" id="SSF46689">
    <property type="entry name" value="Homeodomain-like"/>
    <property type="match status" value="1"/>
</dbReference>
<reference evidence="6 7" key="5">
    <citation type="journal article" date="2011" name="ISME J.">
        <title>Dual transcriptional profiling of a bacterial/fungal confrontation: Collimonas fungivorans versus Aspergillus niger.</title>
        <authorList>
            <person name="Mela F."/>
            <person name="Fritsche K."/>
            <person name="de Boer W."/>
            <person name="van Veen J.A."/>
            <person name="de Graaff L.H."/>
            <person name="van den Berg M."/>
            <person name="Leveau J.H."/>
        </authorList>
    </citation>
    <scope>NUCLEOTIDE SEQUENCE [LARGE SCALE GENOMIC DNA]</scope>
    <source>
        <strain evidence="6 7">Ter331</strain>
    </source>
</reference>
<dbReference type="Proteomes" id="UP000008392">
    <property type="component" value="Chromosome"/>
</dbReference>
<dbReference type="InterPro" id="IPR041669">
    <property type="entry name" value="TetR_C_15"/>
</dbReference>
<dbReference type="Pfam" id="PF00440">
    <property type="entry name" value="TetR_N"/>
    <property type="match status" value="1"/>
</dbReference>
<dbReference type="InterPro" id="IPR009057">
    <property type="entry name" value="Homeodomain-like_sf"/>
</dbReference>
<organism evidence="6 7">
    <name type="scientific">Collimonas fungivorans (strain Ter331)</name>
    <dbReference type="NCBI Taxonomy" id="1005048"/>
    <lineage>
        <taxon>Bacteria</taxon>
        <taxon>Pseudomonadati</taxon>
        <taxon>Pseudomonadota</taxon>
        <taxon>Betaproteobacteria</taxon>
        <taxon>Burkholderiales</taxon>
        <taxon>Oxalobacteraceae</taxon>
        <taxon>Collimonas</taxon>
    </lineage>
</organism>
<dbReference type="GO" id="GO:0003700">
    <property type="term" value="F:DNA-binding transcription factor activity"/>
    <property type="evidence" value="ECO:0007669"/>
    <property type="project" value="TreeGrafter"/>
</dbReference>
<dbReference type="PROSITE" id="PS50977">
    <property type="entry name" value="HTH_TETR_2"/>
    <property type="match status" value="1"/>
</dbReference>
<reference evidence="6 7" key="4">
    <citation type="journal article" date="2010" name="Environ. Microbiol.">
        <title>The bacterial genus Collimonas: mycophagy, weathering and other adaptive solutions to life in oligotrophic soil environments.</title>
        <authorList>
            <person name="Leveau J.H."/>
            <person name="Uroz S."/>
            <person name="de Boer W."/>
        </authorList>
    </citation>
    <scope>NUCLEOTIDE SEQUENCE [LARGE SCALE GENOMIC DNA]</scope>
    <source>
        <strain evidence="6 7">Ter331</strain>
    </source>
</reference>
<evidence type="ECO:0000256" key="2">
    <source>
        <dbReference type="ARBA" id="ARBA00023125"/>
    </source>
</evidence>
<dbReference type="Gene3D" id="1.10.357.10">
    <property type="entry name" value="Tetracycline Repressor, domain 2"/>
    <property type="match status" value="1"/>
</dbReference>
<dbReference type="PANTHER" id="PTHR30055">
    <property type="entry name" value="HTH-TYPE TRANSCRIPTIONAL REGULATOR RUTR"/>
    <property type="match status" value="1"/>
</dbReference>
<reference evidence="6 7" key="2">
    <citation type="journal article" date="2006" name="J. Microbiol. Methods">
        <title>Genomic flank-sequencing of plasposon insertion sites for rapid identification of functional genes.</title>
        <authorList>
            <person name="Leveau J.H."/>
            <person name="Gerards S."/>
            <person name="Fritsche K."/>
            <person name="Zondag G."/>
            <person name="van Veen J.A."/>
        </authorList>
    </citation>
    <scope>NUCLEOTIDE SEQUENCE [LARGE SCALE GENOMIC DNA]</scope>
    <source>
        <strain evidence="6 7">Ter331</strain>
    </source>
</reference>
<evidence type="ECO:0000313" key="6">
    <source>
        <dbReference type="EMBL" id="AEK60522.1"/>
    </source>
</evidence>
<evidence type="ECO:0000256" key="3">
    <source>
        <dbReference type="ARBA" id="ARBA00023163"/>
    </source>
</evidence>